<feature type="region of interest" description="Disordered" evidence="1">
    <location>
        <begin position="505"/>
        <end position="603"/>
    </location>
</feature>
<dbReference type="OrthoDB" id="422106at2759"/>
<feature type="compositionally biased region" description="Basic and acidic residues" evidence="1">
    <location>
        <begin position="590"/>
        <end position="603"/>
    </location>
</feature>
<dbReference type="PANTHER" id="PTHR16291:SF0">
    <property type="entry name" value="NUCLEAR CAP-BINDING PROTEIN SUBUNIT 3"/>
    <property type="match status" value="1"/>
</dbReference>
<evidence type="ECO:0008006" key="4">
    <source>
        <dbReference type="Google" id="ProtNLM"/>
    </source>
</evidence>
<feature type="compositionally biased region" description="Basic and acidic residues" evidence="1">
    <location>
        <begin position="556"/>
        <end position="583"/>
    </location>
</feature>
<feature type="region of interest" description="Disordered" evidence="1">
    <location>
        <begin position="227"/>
        <end position="250"/>
    </location>
</feature>
<dbReference type="GO" id="GO:0005634">
    <property type="term" value="C:nucleus"/>
    <property type="evidence" value="ECO:0007669"/>
    <property type="project" value="TreeGrafter"/>
</dbReference>
<organism evidence="2 3">
    <name type="scientific">Dissophora globulifera</name>
    <dbReference type="NCBI Taxonomy" id="979702"/>
    <lineage>
        <taxon>Eukaryota</taxon>
        <taxon>Fungi</taxon>
        <taxon>Fungi incertae sedis</taxon>
        <taxon>Mucoromycota</taxon>
        <taxon>Mortierellomycotina</taxon>
        <taxon>Mortierellomycetes</taxon>
        <taxon>Mortierellales</taxon>
        <taxon>Mortierellaceae</taxon>
        <taxon>Dissophora</taxon>
    </lineage>
</organism>
<feature type="region of interest" description="Disordered" evidence="1">
    <location>
        <begin position="45"/>
        <end position="86"/>
    </location>
</feature>
<evidence type="ECO:0000313" key="2">
    <source>
        <dbReference type="EMBL" id="KAG0314675.1"/>
    </source>
</evidence>
<name>A0A9P6RC38_9FUNG</name>
<reference evidence="2" key="1">
    <citation type="journal article" date="2020" name="Fungal Divers.">
        <title>Resolving the Mortierellaceae phylogeny through synthesis of multi-gene phylogenetics and phylogenomics.</title>
        <authorList>
            <person name="Vandepol N."/>
            <person name="Liber J."/>
            <person name="Desiro A."/>
            <person name="Na H."/>
            <person name="Kennedy M."/>
            <person name="Barry K."/>
            <person name="Grigoriev I.V."/>
            <person name="Miller A.N."/>
            <person name="O'Donnell K."/>
            <person name="Stajich J.E."/>
            <person name="Bonito G."/>
        </authorList>
    </citation>
    <scope>NUCLEOTIDE SEQUENCE</scope>
    <source>
        <strain evidence="2">REB-010B</strain>
    </source>
</reference>
<feature type="compositionally biased region" description="Gly residues" evidence="1">
    <location>
        <begin position="546"/>
        <end position="555"/>
    </location>
</feature>
<feature type="compositionally biased region" description="Basic and acidic residues" evidence="1">
    <location>
        <begin position="405"/>
        <end position="435"/>
    </location>
</feature>
<proteinExistence type="predicted"/>
<dbReference type="Gene3D" id="3.30.70.330">
    <property type="match status" value="1"/>
</dbReference>
<feature type="compositionally biased region" description="Low complexity" evidence="1">
    <location>
        <begin position="389"/>
        <end position="404"/>
    </location>
</feature>
<feature type="compositionally biased region" description="Basic and acidic residues" evidence="1">
    <location>
        <begin position="47"/>
        <end position="62"/>
    </location>
</feature>
<dbReference type="InterPro" id="IPR019416">
    <property type="entry name" value="NCBP3"/>
</dbReference>
<evidence type="ECO:0000313" key="3">
    <source>
        <dbReference type="Proteomes" id="UP000738325"/>
    </source>
</evidence>
<feature type="non-terminal residue" evidence="2">
    <location>
        <position position="603"/>
    </location>
</feature>
<gene>
    <name evidence="2" type="ORF">BGZ99_007936</name>
</gene>
<feature type="region of interest" description="Disordered" evidence="1">
    <location>
        <begin position="359"/>
        <end position="435"/>
    </location>
</feature>
<dbReference type="Proteomes" id="UP000738325">
    <property type="component" value="Unassembled WGS sequence"/>
</dbReference>
<dbReference type="PANTHER" id="PTHR16291">
    <property type="entry name" value="NUCLEAR CAP-BINDING PROTEIN SUBUNIT 3"/>
    <property type="match status" value="1"/>
</dbReference>
<evidence type="ECO:0000256" key="1">
    <source>
        <dbReference type="SAM" id="MobiDB-lite"/>
    </source>
</evidence>
<keyword evidence="3" id="KW-1185">Reference proteome</keyword>
<dbReference type="GO" id="GO:0003729">
    <property type="term" value="F:mRNA binding"/>
    <property type="evidence" value="ECO:0007669"/>
    <property type="project" value="InterPro"/>
</dbReference>
<dbReference type="GO" id="GO:0000340">
    <property type="term" value="F:RNA 7-methylguanosine cap binding"/>
    <property type="evidence" value="ECO:0007669"/>
    <property type="project" value="InterPro"/>
</dbReference>
<sequence length="603" mass="67427">DRFAIPEEEDLDLDLDLELALPAATTASATDGAFRDSMLELEQTLQDETRDISARFQDERRPAPAGLDRALSDAYRPQRPSGDNFAQQRYASKSGGFVTGFDPLSKEEQAKKANRAQRFGALPQAETSNKDKPADQQDSSMDLDDGEWVRPDNLPLTPPMTSTIRPEAVYLYGTDEMSTKDILKYFEAYGPSHVEWIDDSSCNVVFPDQFSAKRALYFQLVDQNTNFGEDDAVEPGRTESAADGTDMSSTSTPVVMLAKSNNRLQRAKDYIPVQQQHQPLIQGNKGLFVRYTTDYDRKERGAAAKSNYYAIHGREESRSGTSNIGGGRDNNGGSRYGRRSRADDDEIWNRGRGIMTFSRLRRKMEGADSPSPSPSRRRSWSRDRRLGSRSRSSGSRSRSRGGSRSPEHSSRRDHASRSPESRDRMRADDYEKRGRRGDISLRLGARVQFPDEADSTASGLSTAADNRINQYASDFLAELESTFSRREKALPKTKMYSDYYEREIITENPFAATADDDDRRGGSRNRDYRDSSDRGGAGSRRRDGKGGGGGGGGGGGRDDGRRRRGDQRRQQGHDREEALKAMDARLGVPAEDRLDEYGRSRRD</sequence>
<dbReference type="AlphaFoldDB" id="A0A9P6RC38"/>
<protein>
    <recommendedName>
        <fullName evidence="4">Nuclear cap-binding protein subunit 3</fullName>
    </recommendedName>
</protein>
<feature type="region of interest" description="Disordered" evidence="1">
    <location>
        <begin position="314"/>
        <end position="341"/>
    </location>
</feature>
<feature type="region of interest" description="Disordered" evidence="1">
    <location>
        <begin position="109"/>
        <end position="161"/>
    </location>
</feature>
<dbReference type="InterPro" id="IPR012677">
    <property type="entry name" value="Nucleotide-bd_a/b_plait_sf"/>
</dbReference>
<feature type="compositionally biased region" description="Basic and acidic residues" evidence="1">
    <location>
        <begin position="517"/>
        <end position="533"/>
    </location>
</feature>
<dbReference type="Pfam" id="PF10309">
    <property type="entry name" value="NCBP3"/>
    <property type="match status" value="1"/>
</dbReference>
<accession>A0A9P6RC38</accession>
<dbReference type="EMBL" id="JAAAIP010000594">
    <property type="protein sequence ID" value="KAG0314675.1"/>
    <property type="molecule type" value="Genomic_DNA"/>
</dbReference>
<comment type="caution">
    <text evidence="2">The sequence shown here is derived from an EMBL/GenBank/DDBJ whole genome shotgun (WGS) entry which is preliminary data.</text>
</comment>